<dbReference type="STRING" id="573413.Spirs_1863"/>
<comment type="subcellular location">
    <subcellularLocation>
        <location evidence="1">Cell membrane</location>
        <topology evidence="1">Peripheral membrane protein</topology>
    </subcellularLocation>
</comment>
<dbReference type="InterPro" id="IPR027417">
    <property type="entry name" value="P-loop_NTPase"/>
</dbReference>
<dbReference type="SUPFAM" id="SSF52540">
    <property type="entry name" value="P-loop containing nucleoside triphosphate hydrolases"/>
    <property type="match status" value="2"/>
</dbReference>
<gene>
    <name evidence="11" type="ordered locus">Spirs_1863</name>
</gene>
<dbReference type="EMBL" id="CP002116">
    <property type="protein sequence ID" value="ADK80989.1"/>
    <property type="molecule type" value="Genomic_DNA"/>
</dbReference>
<evidence type="ECO:0000256" key="5">
    <source>
        <dbReference type="ARBA" id="ARBA00022737"/>
    </source>
</evidence>
<dbReference type="eggNOG" id="COG1129">
    <property type="taxonomic scope" value="Bacteria"/>
</dbReference>
<dbReference type="HOGENOM" id="CLU_000604_92_3_12"/>
<name>E1R6H1_SEDSS</name>
<dbReference type="PANTHER" id="PTHR43790:SF1">
    <property type="entry name" value="XYLOSE IMPORT ATP-BINDING PROTEIN XYLG"/>
    <property type="match status" value="1"/>
</dbReference>
<reference evidence="11 12" key="1">
    <citation type="journal article" date="2010" name="Stand. Genomic Sci.">
        <title>Complete genome sequence of Spirochaeta smaragdinae type strain (SEBR 4228).</title>
        <authorList>
            <person name="Mavromatis K."/>
            <person name="Yasawong M."/>
            <person name="Chertkov O."/>
            <person name="Lapidus A."/>
            <person name="Lucas S."/>
            <person name="Nolan M."/>
            <person name="Del Rio T.G."/>
            <person name="Tice H."/>
            <person name="Cheng J.F."/>
            <person name="Pitluck S."/>
            <person name="Liolios K."/>
            <person name="Ivanova N."/>
            <person name="Tapia R."/>
            <person name="Han C."/>
            <person name="Bruce D."/>
            <person name="Goodwin L."/>
            <person name="Pati A."/>
            <person name="Chen A."/>
            <person name="Palaniappan K."/>
            <person name="Land M."/>
            <person name="Hauser L."/>
            <person name="Chang Y.J."/>
            <person name="Jeffries C.D."/>
            <person name="Detter J.C."/>
            <person name="Rohde M."/>
            <person name="Brambilla E."/>
            <person name="Spring S."/>
            <person name="Goker M."/>
            <person name="Sikorski J."/>
            <person name="Woyke T."/>
            <person name="Bristow J."/>
            <person name="Eisen J.A."/>
            <person name="Markowitz V."/>
            <person name="Hugenholtz P."/>
            <person name="Klenk H.P."/>
            <person name="Kyrpides N.C."/>
        </authorList>
    </citation>
    <scope>NUCLEOTIDE SEQUENCE [LARGE SCALE GENOMIC DNA]</scope>
    <source>
        <strain evidence="12">DSM 11293 / JCM 15392 / SEBR 4228</strain>
    </source>
</reference>
<evidence type="ECO:0000256" key="1">
    <source>
        <dbReference type="ARBA" id="ARBA00004202"/>
    </source>
</evidence>
<evidence type="ECO:0000256" key="3">
    <source>
        <dbReference type="ARBA" id="ARBA00022475"/>
    </source>
</evidence>
<organism evidence="11 12">
    <name type="scientific">Sediminispirochaeta smaragdinae (strain DSM 11293 / JCM 15392 / SEBR 4228)</name>
    <name type="common">Spirochaeta smaragdinae</name>
    <dbReference type="NCBI Taxonomy" id="573413"/>
    <lineage>
        <taxon>Bacteria</taxon>
        <taxon>Pseudomonadati</taxon>
        <taxon>Spirochaetota</taxon>
        <taxon>Spirochaetia</taxon>
        <taxon>Spirochaetales</taxon>
        <taxon>Spirochaetaceae</taxon>
        <taxon>Sediminispirochaeta</taxon>
    </lineage>
</organism>
<evidence type="ECO:0000313" key="12">
    <source>
        <dbReference type="Proteomes" id="UP000002318"/>
    </source>
</evidence>
<dbReference type="Pfam" id="PF00005">
    <property type="entry name" value="ABC_tran"/>
    <property type="match status" value="2"/>
</dbReference>
<dbReference type="InterPro" id="IPR003593">
    <property type="entry name" value="AAA+_ATPase"/>
</dbReference>
<dbReference type="RefSeq" id="WP_013254453.1">
    <property type="nucleotide sequence ID" value="NC_014364.1"/>
</dbReference>
<keyword evidence="2" id="KW-0813">Transport</keyword>
<evidence type="ECO:0000256" key="8">
    <source>
        <dbReference type="ARBA" id="ARBA00022967"/>
    </source>
</evidence>
<dbReference type="InterPro" id="IPR003439">
    <property type="entry name" value="ABC_transporter-like_ATP-bd"/>
</dbReference>
<dbReference type="CDD" id="cd03216">
    <property type="entry name" value="ABC_Carb_Monos_I"/>
    <property type="match status" value="1"/>
</dbReference>
<keyword evidence="6" id="KW-0547">Nucleotide-binding</keyword>
<evidence type="ECO:0000256" key="6">
    <source>
        <dbReference type="ARBA" id="ARBA00022741"/>
    </source>
</evidence>
<dbReference type="PANTHER" id="PTHR43790">
    <property type="entry name" value="CARBOHYDRATE TRANSPORT ATP-BINDING PROTEIN MG119-RELATED"/>
    <property type="match status" value="1"/>
</dbReference>
<evidence type="ECO:0000256" key="4">
    <source>
        <dbReference type="ARBA" id="ARBA00022597"/>
    </source>
</evidence>
<feature type="domain" description="ABC transporter" evidence="10">
    <location>
        <begin position="271"/>
        <end position="515"/>
    </location>
</feature>
<evidence type="ECO:0000259" key="10">
    <source>
        <dbReference type="PROSITE" id="PS50893"/>
    </source>
</evidence>
<dbReference type="InterPro" id="IPR050107">
    <property type="entry name" value="ABC_carbohydrate_import_ATPase"/>
</dbReference>
<dbReference type="AlphaFoldDB" id="E1R6H1"/>
<evidence type="ECO:0000256" key="9">
    <source>
        <dbReference type="ARBA" id="ARBA00023136"/>
    </source>
</evidence>
<keyword evidence="5" id="KW-0677">Repeat</keyword>
<keyword evidence="4" id="KW-0762">Sugar transport</keyword>
<dbReference type="SMART" id="SM00382">
    <property type="entry name" value="AAA"/>
    <property type="match status" value="2"/>
</dbReference>
<sequence length="520" mass="57934">MQEQQTKIVLELQDITKRFPGVLALDNVSFKLRAGEIHALVGENGAGKSTLMKVLSGIYPKGSYSGTILLHGTPVEFSDIKESEQHGIAVIYQELALVPYLTVRQNLFLGNERRKGLRINDIEEYKLAQKVLERVGINVSPDAHVIDLGIGQQQLIEIAKALLKQAKILILDEPTAALNEQESENLLEIIRELSKEGVSLVFISHKLEEVLSIADSITILRDGRSIVSTVDDDKTVNLWSEKNIIKYMVGRPMEQRFPREPHNRGDHILSLRNWTLYHSERKDRTIINNLSLDVFTGEVLGIAGLMGSGRTELATSIFGTYNGIVTGEIEIDGHSSGPLTTEACIAKGIVYLTEDRKNLGLVLNMSVQENSTLAVLGRLTRHGLVVDSFEEKKAARKYCEELTIKTPSLEQRAMNLSGGNQQKLVLAKWIMVEPRVLILDEPTRGIDVGAKFEIYKIINRLIERGMAVIMISSELPEILGMSDRIIVFHEGQIRADLRHEEADPEKVMFYATGGIENGKA</sequence>
<protein>
    <submittedName>
        <fullName evidence="11">ABC transporter related protein</fullName>
    </submittedName>
</protein>
<dbReference type="PROSITE" id="PS50893">
    <property type="entry name" value="ABC_TRANSPORTER_2"/>
    <property type="match status" value="2"/>
</dbReference>
<dbReference type="KEGG" id="ssm:Spirs_1863"/>
<keyword evidence="12" id="KW-1185">Reference proteome</keyword>
<evidence type="ECO:0000256" key="2">
    <source>
        <dbReference type="ARBA" id="ARBA00022448"/>
    </source>
</evidence>
<dbReference type="FunFam" id="3.40.50.300:FF:000127">
    <property type="entry name" value="Ribose import ATP-binding protein RbsA"/>
    <property type="match status" value="1"/>
</dbReference>
<dbReference type="Proteomes" id="UP000002318">
    <property type="component" value="Chromosome"/>
</dbReference>
<feature type="domain" description="ABC transporter" evidence="10">
    <location>
        <begin position="10"/>
        <end position="247"/>
    </location>
</feature>
<dbReference type="CDD" id="cd03215">
    <property type="entry name" value="ABC_Carb_Monos_II"/>
    <property type="match status" value="1"/>
</dbReference>
<dbReference type="OrthoDB" id="304830at2"/>
<dbReference type="GO" id="GO:0016887">
    <property type="term" value="F:ATP hydrolysis activity"/>
    <property type="evidence" value="ECO:0007669"/>
    <property type="project" value="InterPro"/>
</dbReference>
<keyword evidence="7" id="KW-0067">ATP-binding</keyword>
<dbReference type="InterPro" id="IPR017871">
    <property type="entry name" value="ABC_transporter-like_CS"/>
</dbReference>
<evidence type="ECO:0000256" key="7">
    <source>
        <dbReference type="ARBA" id="ARBA00022840"/>
    </source>
</evidence>
<dbReference type="Gene3D" id="3.40.50.300">
    <property type="entry name" value="P-loop containing nucleotide triphosphate hydrolases"/>
    <property type="match status" value="2"/>
</dbReference>
<dbReference type="PROSITE" id="PS00211">
    <property type="entry name" value="ABC_TRANSPORTER_1"/>
    <property type="match status" value="1"/>
</dbReference>
<dbReference type="GO" id="GO:0005524">
    <property type="term" value="F:ATP binding"/>
    <property type="evidence" value="ECO:0007669"/>
    <property type="project" value="UniProtKB-KW"/>
</dbReference>
<keyword evidence="3" id="KW-1003">Cell membrane</keyword>
<proteinExistence type="predicted"/>
<accession>E1R6H1</accession>
<keyword evidence="9" id="KW-0472">Membrane</keyword>
<evidence type="ECO:0000313" key="11">
    <source>
        <dbReference type="EMBL" id="ADK80989.1"/>
    </source>
</evidence>
<dbReference type="GO" id="GO:0005886">
    <property type="term" value="C:plasma membrane"/>
    <property type="evidence" value="ECO:0007669"/>
    <property type="project" value="UniProtKB-SubCell"/>
</dbReference>
<keyword evidence="8" id="KW-1278">Translocase</keyword>